<dbReference type="Gene3D" id="3.40.710.10">
    <property type="entry name" value="DD-peptidase/beta-lactamase superfamily"/>
    <property type="match status" value="1"/>
</dbReference>
<keyword evidence="1" id="KW-0732">Signal</keyword>
<feature type="domain" description="Beta-lactamase-related" evidence="2">
    <location>
        <begin position="38"/>
        <end position="353"/>
    </location>
</feature>
<dbReference type="Pfam" id="PF00144">
    <property type="entry name" value="Beta-lactamase"/>
    <property type="match status" value="1"/>
</dbReference>
<dbReference type="PANTHER" id="PTHR46825">
    <property type="entry name" value="D-ALANYL-D-ALANINE-CARBOXYPEPTIDASE/ENDOPEPTIDASE AMPH"/>
    <property type="match status" value="1"/>
</dbReference>
<feature type="signal peptide" evidence="1">
    <location>
        <begin position="1"/>
        <end position="18"/>
    </location>
</feature>
<dbReference type="PANTHER" id="PTHR46825:SF9">
    <property type="entry name" value="BETA-LACTAMASE-RELATED DOMAIN-CONTAINING PROTEIN"/>
    <property type="match status" value="1"/>
</dbReference>
<dbReference type="RefSeq" id="WP_141623200.1">
    <property type="nucleotide sequence ID" value="NZ_CP041242.1"/>
</dbReference>
<protein>
    <submittedName>
        <fullName evidence="3">Beta-lactamase family protein</fullName>
    </submittedName>
</protein>
<dbReference type="OrthoDB" id="9799367at2"/>
<dbReference type="AlphaFoldDB" id="A0A514BR49"/>
<accession>A0A514BR49</accession>
<dbReference type="EMBL" id="CP041242">
    <property type="protein sequence ID" value="QDH69860.1"/>
    <property type="molecule type" value="Genomic_DNA"/>
</dbReference>
<dbReference type="InterPro" id="IPR001466">
    <property type="entry name" value="Beta-lactam-related"/>
</dbReference>
<evidence type="ECO:0000259" key="2">
    <source>
        <dbReference type="Pfam" id="PF00144"/>
    </source>
</evidence>
<proteinExistence type="predicted"/>
<dbReference type="SUPFAM" id="SSF56601">
    <property type="entry name" value="beta-lactamase/transpeptidase-like"/>
    <property type="match status" value="1"/>
</dbReference>
<evidence type="ECO:0000313" key="4">
    <source>
        <dbReference type="Proteomes" id="UP000317199"/>
    </source>
</evidence>
<dbReference type="Proteomes" id="UP000317199">
    <property type="component" value="Chromosome"/>
</dbReference>
<sequence length="362" mass="39120">MRAAWYALAIVLWLGACARNGQDPAADAAPDPGMAEQVDALMARYQGDVPGAALLVMRGGEPVIRRGYGLAELETGRAVTPSTNFRLASITKQFTSAAVLLLAEDGRIGLDDPVKQWLPGLPAAADEVTIRHLLTHTSGLVDYEDVMPAGLDSQLRDVDVLALLEGQDHTYFAPGTDYRYSNSGYALLALIVERASGMSFQQFLHERIFDPLGMDGTLAYVEEGPDVPHRAYGYSEEDGGWTRTDQSLTSAVLGDGGIYSSIDDLARWDAALHDDRLLSDASRELAFAAATPTDDPGIAYGFGWRITGDSLWHSGESIGFRNVLIRYPQRRLTVILLSNRNDPEPHETALRIAELSGADGGG</sequence>
<evidence type="ECO:0000256" key="1">
    <source>
        <dbReference type="SAM" id="SignalP"/>
    </source>
</evidence>
<dbReference type="InterPro" id="IPR050491">
    <property type="entry name" value="AmpC-like"/>
</dbReference>
<name>A0A514BR49_9GAMM</name>
<dbReference type="KEGG" id="lyj:FKV23_06940"/>
<dbReference type="PROSITE" id="PS51257">
    <property type="entry name" value="PROKAR_LIPOPROTEIN"/>
    <property type="match status" value="1"/>
</dbReference>
<dbReference type="InterPro" id="IPR012338">
    <property type="entry name" value="Beta-lactam/transpept-like"/>
</dbReference>
<feature type="chain" id="PRO_5021885162" evidence="1">
    <location>
        <begin position="19"/>
        <end position="362"/>
    </location>
</feature>
<reference evidence="3 4" key="1">
    <citation type="submission" date="2019-06" db="EMBL/GenBank/DDBJ databases">
        <title>Lysobacter alkalisoli sp. nov. isolated from saline-alkali soil.</title>
        <authorList>
            <person name="Sun J.-Q."/>
            <person name="Xu L."/>
        </authorList>
    </citation>
    <scope>NUCLEOTIDE SEQUENCE [LARGE SCALE GENOMIC DNA]</scope>
    <source>
        <strain evidence="3 4">SJ-36</strain>
    </source>
</reference>
<keyword evidence="4" id="KW-1185">Reference proteome</keyword>
<organism evidence="3 4">
    <name type="scientific">Marilutibacter alkalisoli</name>
    <dbReference type="NCBI Taxonomy" id="2591633"/>
    <lineage>
        <taxon>Bacteria</taxon>
        <taxon>Pseudomonadati</taxon>
        <taxon>Pseudomonadota</taxon>
        <taxon>Gammaproteobacteria</taxon>
        <taxon>Lysobacterales</taxon>
        <taxon>Lysobacteraceae</taxon>
        <taxon>Marilutibacter</taxon>
    </lineage>
</organism>
<gene>
    <name evidence="3" type="ORF">FKV23_06940</name>
</gene>
<evidence type="ECO:0000313" key="3">
    <source>
        <dbReference type="EMBL" id="QDH69860.1"/>
    </source>
</evidence>